<keyword evidence="2" id="KW-1199">Hemostasis impairing toxin</keyword>
<dbReference type="InterPro" id="IPR055262">
    <property type="entry name" value="GGT_CS"/>
</dbReference>
<dbReference type="Pfam" id="PF01019">
    <property type="entry name" value="G_glu_transpept"/>
    <property type="match status" value="1"/>
</dbReference>
<feature type="binding site" evidence="4">
    <location>
        <begin position="441"/>
        <end position="442"/>
    </location>
    <ligand>
        <name>L-glutamate</name>
        <dbReference type="ChEBI" id="CHEBI:29985"/>
    </ligand>
</feature>
<dbReference type="FunFam" id="3.60.20.40:FF:000001">
    <property type="entry name" value="Gamma-glutamyltranspeptidase 1"/>
    <property type="match status" value="1"/>
</dbReference>
<evidence type="ECO:0000313" key="5">
    <source>
        <dbReference type="EMBL" id="PBC28196.1"/>
    </source>
</evidence>
<dbReference type="InterPro" id="IPR029055">
    <property type="entry name" value="Ntn_hydrolases_N"/>
</dbReference>
<evidence type="ECO:0000313" key="6">
    <source>
        <dbReference type="Proteomes" id="UP000242457"/>
    </source>
</evidence>
<comment type="similarity">
    <text evidence="1">Belongs to the gamma-glutamyltransferase family.</text>
</comment>
<dbReference type="GO" id="GO:0006751">
    <property type="term" value="P:glutathione catabolic process"/>
    <property type="evidence" value="ECO:0007669"/>
    <property type="project" value="InterPro"/>
</dbReference>
<feature type="binding site" evidence="4">
    <location>
        <begin position="389"/>
        <end position="391"/>
    </location>
    <ligand>
        <name>L-glutamate</name>
        <dbReference type="ChEBI" id="CHEBI:29985"/>
    </ligand>
</feature>
<feature type="binding site" evidence="4">
    <location>
        <position position="464"/>
    </location>
    <ligand>
        <name>L-glutamate</name>
        <dbReference type="ChEBI" id="CHEBI:29985"/>
    </ligand>
</feature>
<dbReference type="Proteomes" id="UP000242457">
    <property type="component" value="Unassembled WGS sequence"/>
</dbReference>
<dbReference type="SUPFAM" id="SSF56235">
    <property type="entry name" value="N-terminal nucleophile aminohydrolases (Ntn hydrolases)"/>
    <property type="match status" value="1"/>
</dbReference>
<feature type="active site" description="Nucleophile" evidence="3">
    <location>
        <position position="371"/>
    </location>
</feature>
<dbReference type="GO" id="GO:0005886">
    <property type="term" value="C:plasma membrane"/>
    <property type="evidence" value="ECO:0007669"/>
    <property type="project" value="TreeGrafter"/>
</dbReference>
<gene>
    <name evidence="5" type="ORF">APICC_00568</name>
</gene>
<dbReference type="STRING" id="94128.A0A2A3EAH9"/>
<accession>A0A2A3EAH9</accession>
<dbReference type="Gene3D" id="3.60.20.40">
    <property type="match status" value="1"/>
</dbReference>
<feature type="binding site" evidence="4">
    <location>
        <position position="413"/>
    </location>
    <ligand>
        <name>L-glutamate</name>
        <dbReference type="ChEBI" id="CHEBI:29985"/>
    </ligand>
</feature>
<dbReference type="InterPro" id="IPR043138">
    <property type="entry name" value="GGT_lsub"/>
</dbReference>
<sequence>MEYDIDTMSTHGQECAEIGVGMLNKGGSAVDAAIAALLCEGVASLHSMGLGGGFLMTIWDASTKTADYLDAREVAPSEANENMFHGDPQLAMFGGLAVAVPGELLGYWEAHKKYGKLKWFDLFQPIISLCGTGSIVTKYLESYLSSKESSIRAEKSLAEILINPTTNSLWKVGDRIKRPRLAETLKLIANNGPDIFYNGNMTDNLVKEISAFKGIIKREDFECTCYRVKWKKPIKSTIGNLTIYTAPPPGSGALLTFIMNVLNGIIPNKDNKITWQNIIETFKWAYAKRTKLADPDFTNISESAIYVIIAYSLLHIRVCDKSKFRISSFVMETNKNRVNDDMMILIAVNTFTSNDPTYYGAITVPPDDSGTSHVSVLAPDGSAVSVTSTINQVFGAMIRSESTGIIFNDEMDDFSSPNITNAFGVPPSPANFIKPGKRPLSSMSPTIVVDEDEHVRLVIGAAGGTKITTSIATAMILNLWSGYDIKQAVDVPRIHHQLLPMIVQYEQGFSTDILNYLSNIGHNITAYTGIGSAITAISKQNGEIFASSDFRREGKTAGF</sequence>
<evidence type="ECO:0000256" key="4">
    <source>
        <dbReference type="PIRSR" id="PIRSR600101-2"/>
    </source>
</evidence>
<name>A0A2A3EAH9_APICC</name>
<keyword evidence="2" id="KW-0800">Toxin</keyword>
<dbReference type="Gene3D" id="1.10.246.130">
    <property type="match status" value="1"/>
</dbReference>
<protein>
    <submittedName>
        <fullName evidence="5">Gamma-glutamyltranspeptidase</fullName>
    </submittedName>
</protein>
<proteinExistence type="inferred from homology"/>
<dbReference type="PROSITE" id="PS00462">
    <property type="entry name" value="G_GLU_TRANSPEPTIDASE"/>
    <property type="match status" value="1"/>
</dbReference>
<organism evidence="5 6">
    <name type="scientific">Apis cerana cerana</name>
    <name type="common">Oriental honeybee</name>
    <dbReference type="NCBI Taxonomy" id="94128"/>
    <lineage>
        <taxon>Eukaryota</taxon>
        <taxon>Metazoa</taxon>
        <taxon>Ecdysozoa</taxon>
        <taxon>Arthropoda</taxon>
        <taxon>Hexapoda</taxon>
        <taxon>Insecta</taxon>
        <taxon>Pterygota</taxon>
        <taxon>Neoptera</taxon>
        <taxon>Endopterygota</taxon>
        <taxon>Hymenoptera</taxon>
        <taxon>Apocrita</taxon>
        <taxon>Aculeata</taxon>
        <taxon>Apoidea</taxon>
        <taxon>Anthophila</taxon>
        <taxon>Apidae</taxon>
        <taxon>Apis</taxon>
    </lineage>
</organism>
<dbReference type="PANTHER" id="PTHR11686:SF72">
    <property type="entry name" value="GAMMA-GLUTAMYL TRANSPEPTIDASE, ISOFORM A"/>
    <property type="match status" value="1"/>
</dbReference>
<evidence type="ECO:0000256" key="2">
    <source>
        <dbReference type="ARBA" id="ARBA00084097"/>
    </source>
</evidence>
<reference evidence="5 6" key="1">
    <citation type="submission" date="2014-07" db="EMBL/GenBank/DDBJ databases">
        <title>Genomic and transcriptomic analysis on Apis cerana provide comprehensive insights into honey bee biology.</title>
        <authorList>
            <person name="Diao Q."/>
            <person name="Sun L."/>
            <person name="Zheng H."/>
            <person name="Zheng H."/>
            <person name="Xu S."/>
            <person name="Wang S."/>
            <person name="Zeng Z."/>
            <person name="Hu F."/>
            <person name="Su S."/>
            <person name="Wu J."/>
        </authorList>
    </citation>
    <scope>NUCLEOTIDE SEQUENCE [LARGE SCALE GENOMIC DNA]</scope>
    <source>
        <tissue evidence="5">Pupae without intestine</tissue>
    </source>
</reference>
<dbReference type="AlphaFoldDB" id="A0A2A3EAH9"/>
<keyword evidence="6" id="KW-1185">Reference proteome</keyword>
<dbReference type="InterPro" id="IPR000101">
    <property type="entry name" value="GGT_peptidase"/>
</dbReference>
<keyword evidence="2" id="KW-1202">Platelet aggregation activating toxin</keyword>
<feature type="binding site" evidence="4">
    <location>
        <position position="72"/>
    </location>
    <ligand>
        <name>L-glutamate</name>
        <dbReference type="ChEBI" id="CHEBI:29985"/>
    </ligand>
</feature>
<dbReference type="OrthoDB" id="1081007at2759"/>
<dbReference type="GO" id="GO:0036374">
    <property type="term" value="F:glutathione hydrolase activity"/>
    <property type="evidence" value="ECO:0007669"/>
    <property type="project" value="InterPro"/>
</dbReference>
<dbReference type="InterPro" id="IPR043137">
    <property type="entry name" value="GGT_ssub_C"/>
</dbReference>
<evidence type="ECO:0000256" key="3">
    <source>
        <dbReference type="PIRSR" id="PIRSR600101-1"/>
    </source>
</evidence>
<dbReference type="PANTHER" id="PTHR11686">
    <property type="entry name" value="GAMMA GLUTAMYL TRANSPEPTIDASE"/>
    <property type="match status" value="1"/>
</dbReference>
<dbReference type="EMBL" id="KZ288322">
    <property type="protein sequence ID" value="PBC28196.1"/>
    <property type="molecule type" value="Genomic_DNA"/>
</dbReference>
<evidence type="ECO:0000256" key="1">
    <source>
        <dbReference type="ARBA" id="ARBA00009381"/>
    </source>
</evidence>
<dbReference type="PRINTS" id="PR01210">
    <property type="entry name" value="GGTRANSPTASE"/>
</dbReference>